<organism evidence="1 2">
    <name type="scientific">Corynebacterium mustelae</name>
    <dbReference type="NCBI Taxonomy" id="571915"/>
    <lineage>
        <taxon>Bacteria</taxon>
        <taxon>Bacillati</taxon>
        <taxon>Actinomycetota</taxon>
        <taxon>Actinomycetes</taxon>
        <taxon>Mycobacteriales</taxon>
        <taxon>Corynebacteriaceae</taxon>
        <taxon>Corynebacterium</taxon>
    </lineage>
</organism>
<accession>A0A0G3GUN7</accession>
<dbReference type="EMBL" id="CP011542">
    <property type="protein sequence ID" value="AKK04891.1"/>
    <property type="molecule type" value="Genomic_DNA"/>
</dbReference>
<reference evidence="2" key="2">
    <citation type="submission" date="2015-05" db="EMBL/GenBank/DDBJ databases">
        <title>Complete genome sequence of Corynebacterium mustelae DSM 45274, isolated from various tissues of a male ferret with lethal sepsis.</title>
        <authorList>
            <person name="Ruckert C."/>
            <person name="Albersmeier A."/>
            <person name="Winkler A."/>
            <person name="Tauch A."/>
        </authorList>
    </citation>
    <scope>NUCLEOTIDE SEQUENCE [LARGE SCALE GENOMIC DNA]</scope>
    <source>
        <strain evidence="2">DSM 45274</strain>
    </source>
</reference>
<reference evidence="1 2" key="1">
    <citation type="journal article" date="2015" name="Genome Announc.">
        <title>Complete Genome Sequence of the Type Strain Corynebacterium mustelae DSM 45274, Isolated from Various Tissues of a Male Ferret with Lethal Sepsis.</title>
        <authorList>
            <person name="Ruckert C."/>
            <person name="Eimer J."/>
            <person name="Winkler A."/>
            <person name="Tauch A."/>
        </authorList>
    </citation>
    <scope>NUCLEOTIDE SEQUENCE [LARGE SCALE GENOMIC DNA]</scope>
    <source>
        <strain evidence="1 2">DSM 45274</strain>
    </source>
</reference>
<sequence length="104" mass="11760">MFVLVSPPEFSEELQLICGLDEAQRRRFIAVVVADWLDRVAPNDPGTAVSAEMSALLRDPEQLFRPENFAAWAEEVDDVYLDCLDADGSPKLVRPLFYRARFAT</sequence>
<protein>
    <submittedName>
        <fullName evidence="1">Uncharacterized protein</fullName>
    </submittedName>
</protein>
<dbReference type="RefSeq" id="WP_047263300.1">
    <property type="nucleotide sequence ID" value="NZ_CP011542.1"/>
</dbReference>
<dbReference type="PATRIC" id="fig|571915.4.peg.579"/>
<keyword evidence="2" id="KW-1185">Reference proteome</keyword>
<dbReference type="STRING" id="571915.CMUST_02735"/>
<dbReference type="Proteomes" id="UP000035199">
    <property type="component" value="Chromosome"/>
</dbReference>
<gene>
    <name evidence="1" type="ORF">CMUST_02735</name>
</gene>
<evidence type="ECO:0000313" key="1">
    <source>
        <dbReference type="EMBL" id="AKK04891.1"/>
    </source>
</evidence>
<dbReference type="AlphaFoldDB" id="A0A0G3GUN7"/>
<name>A0A0G3GUN7_9CORY</name>
<dbReference type="KEGG" id="cmv:CMUST_02735"/>
<proteinExistence type="predicted"/>
<evidence type="ECO:0000313" key="2">
    <source>
        <dbReference type="Proteomes" id="UP000035199"/>
    </source>
</evidence>
<dbReference type="OrthoDB" id="2079357at2"/>